<dbReference type="Pfam" id="PF00528">
    <property type="entry name" value="BPD_transp_1"/>
    <property type="match status" value="1"/>
</dbReference>
<accession>A0A1E3UDR8</accession>
<proteinExistence type="inferred from homology"/>
<dbReference type="SUPFAM" id="SSF160964">
    <property type="entry name" value="MalF N-terminal region-like"/>
    <property type="match status" value="1"/>
</dbReference>
<comment type="subcellular location">
    <subcellularLocation>
        <location evidence="1 7">Cell membrane</location>
        <topology evidence="1 7">Multi-pass membrane protein</topology>
    </subcellularLocation>
</comment>
<feature type="transmembrane region" description="Helical" evidence="7">
    <location>
        <begin position="115"/>
        <end position="134"/>
    </location>
</feature>
<feature type="transmembrane region" description="Helical" evidence="7">
    <location>
        <begin position="216"/>
        <end position="236"/>
    </location>
</feature>
<dbReference type="AlphaFoldDB" id="A0A1E3UDR8"/>
<dbReference type="RefSeq" id="WP_044970903.1">
    <property type="nucleotide sequence ID" value="NZ_BAABXS010000006.1"/>
</dbReference>
<protein>
    <submittedName>
        <fullName evidence="10">Sugar ABC transporter permease</fullName>
    </submittedName>
    <submittedName>
        <fullName evidence="9">sn-glycerol-3-phosphate transport system permease protein UgpA</fullName>
    </submittedName>
</protein>
<dbReference type="GO" id="GO:0055085">
    <property type="term" value="P:transmembrane transport"/>
    <property type="evidence" value="ECO:0007669"/>
    <property type="project" value="InterPro"/>
</dbReference>
<evidence type="ECO:0000256" key="4">
    <source>
        <dbReference type="ARBA" id="ARBA00022692"/>
    </source>
</evidence>
<feature type="transmembrane region" description="Helical" evidence="7">
    <location>
        <begin position="20"/>
        <end position="46"/>
    </location>
</feature>
<organism evidence="10 12">
    <name type="scientific">Eisenbergiella tayi</name>
    <dbReference type="NCBI Taxonomy" id="1432052"/>
    <lineage>
        <taxon>Bacteria</taxon>
        <taxon>Bacillati</taxon>
        <taxon>Bacillota</taxon>
        <taxon>Clostridia</taxon>
        <taxon>Lachnospirales</taxon>
        <taxon>Lachnospiraceae</taxon>
        <taxon>Eisenbergiella</taxon>
    </lineage>
</organism>
<name>A0A1E3UDR8_9FIRM</name>
<reference evidence="9 11" key="1">
    <citation type="submission" date="2016-07" db="EMBL/GenBank/DDBJ databases">
        <title>Characterization of isolates of Eisenbergiella tayi derived from blood cultures, using whole genome sequencing.</title>
        <authorList>
            <person name="Burdz T."/>
            <person name="Wiebe D."/>
            <person name="Huynh C."/>
            <person name="Bernard K."/>
        </authorList>
    </citation>
    <scope>NUCLEOTIDE SEQUENCE [LARGE SCALE GENOMIC DNA]</scope>
    <source>
        <strain evidence="9 11">NML 110608</strain>
    </source>
</reference>
<dbReference type="EMBL" id="MCGH01000003">
    <property type="protein sequence ID" value="ODM03094.1"/>
    <property type="molecule type" value="Genomic_DNA"/>
</dbReference>
<evidence type="ECO:0000313" key="12">
    <source>
        <dbReference type="Proteomes" id="UP000094271"/>
    </source>
</evidence>
<keyword evidence="4 7" id="KW-0812">Transmembrane</keyword>
<evidence type="ECO:0000256" key="6">
    <source>
        <dbReference type="ARBA" id="ARBA00023136"/>
    </source>
</evidence>
<comment type="similarity">
    <text evidence="7">Belongs to the binding-protein-dependent transport system permease family.</text>
</comment>
<sequence length="301" mass="34097">MAKNAAVPKRKFKKEWLKGYLFILPNFVGFLIFMGIPIIMGLIISFTNYDGFKTFDFVGLSNYIKMFKDEYFQVSFVNNLIYTGVTVPCTILIALLLAVALNVGIKGTGLFRTMFFFPNISSMVAVGIVWSMIFHPTRGPLNLFLYNIGVTNPPQWLVSSKTALLSVMIVAVWKQAGYYMVMILAGLQSIPKQLYEAAEIDGANGLKRFFHITLPMLSPTMFMVTILSLISSFQVFDLISIMTEGGPGRATNVLVYRIYQEGFKYLNFGYASAMAYFLFLIILIITLIQFRGQKKWVTYMQ</sequence>
<dbReference type="InterPro" id="IPR000515">
    <property type="entry name" value="MetI-like"/>
</dbReference>
<keyword evidence="6 7" id="KW-0472">Membrane</keyword>
<evidence type="ECO:0000256" key="1">
    <source>
        <dbReference type="ARBA" id="ARBA00004651"/>
    </source>
</evidence>
<keyword evidence="5 7" id="KW-1133">Transmembrane helix</keyword>
<dbReference type="Proteomes" id="UP000094271">
    <property type="component" value="Unassembled WGS sequence"/>
</dbReference>
<evidence type="ECO:0000259" key="8">
    <source>
        <dbReference type="PROSITE" id="PS50928"/>
    </source>
</evidence>
<evidence type="ECO:0000313" key="10">
    <source>
        <dbReference type="EMBL" id="ODR48414.1"/>
    </source>
</evidence>
<feature type="transmembrane region" description="Helical" evidence="7">
    <location>
        <begin position="80"/>
        <end position="103"/>
    </location>
</feature>
<dbReference type="PANTHER" id="PTHR30193">
    <property type="entry name" value="ABC TRANSPORTER PERMEASE PROTEIN"/>
    <property type="match status" value="1"/>
</dbReference>
<evidence type="ECO:0000256" key="2">
    <source>
        <dbReference type="ARBA" id="ARBA00022448"/>
    </source>
</evidence>
<gene>
    <name evidence="9" type="primary">ugpA_9</name>
    <name evidence="10" type="ORF">BEI59_20885</name>
    <name evidence="9" type="ORF">BEI61_03888</name>
</gene>
<dbReference type="CDD" id="cd06261">
    <property type="entry name" value="TM_PBP2"/>
    <property type="match status" value="1"/>
</dbReference>
<keyword evidence="2 7" id="KW-0813">Transport</keyword>
<dbReference type="Proteomes" id="UP000094067">
    <property type="component" value="Unassembled WGS sequence"/>
</dbReference>
<dbReference type="OrthoDB" id="42615at2"/>
<dbReference type="PATRIC" id="fig|1432052.4.peg.4309"/>
<dbReference type="Gene3D" id="1.10.3720.10">
    <property type="entry name" value="MetI-like"/>
    <property type="match status" value="1"/>
</dbReference>
<comment type="caution">
    <text evidence="10">The sequence shown here is derived from an EMBL/GenBank/DDBJ whole genome shotgun (WGS) entry which is preliminary data.</text>
</comment>
<evidence type="ECO:0000256" key="7">
    <source>
        <dbReference type="RuleBase" id="RU363032"/>
    </source>
</evidence>
<keyword evidence="3" id="KW-1003">Cell membrane</keyword>
<reference evidence="10 12" key="2">
    <citation type="submission" date="2016-08" db="EMBL/GenBank/DDBJ databases">
        <authorList>
            <person name="Seilhamer J.J."/>
        </authorList>
    </citation>
    <scope>NUCLEOTIDE SEQUENCE [LARGE SCALE GENOMIC DNA]</scope>
    <source>
        <strain evidence="10 12">NML150140-1</strain>
    </source>
</reference>
<evidence type="ECO:0000256" key="3">
    <source>
        <dbReference type="ARBA" id="ARBA00022475"/>
    </source>
</evidence>
<evidence type="ECO:0000256" key="5">
    <source>
        <dbReference type="ARBA" id="ARBA00022989"/>
    </source>
</evidence>
<evidence type="ECO:0000313" key="11">
    <source>
        <dbReference type="Proteomes" id="UP000094067"/>
    </source>
</evidence>
<dbReference type="InterPro" id="IPR051393">
    <property type="entry name" value="ABC_transporter_permease"/>
</dbReference>
<feature type="domain" description="ABC transmembrane type-1" evidence="8">
    <location>
        <begin position="76"/>
        <end position="289"/>
    </location>
</feature>
<dbReference type="SUPFAM" id="SSF161098">
    <property type="entry name" value="MetI-like"/>
    <property type="match status" value="1"/>
</dbReference>
<dbReference type="PROSITE" id="PS50928">
    <property type="entry name" value="ABC_TM1"/>
    <property type="match status" value="1"/>
</dbReference>
<dbReference type="PANTHER" id="PTHR30193:SF37">
    <property type="entry name" value="INNER MEMBRANE ABC TRANSPORTER PERMEASE PROTEIN YCJO"/>
    <property type="match status" value="1"/>
</dbReference>
<dbReference type="InterPro" id="IPR035906">
    <property type="entry name" value="MetI-like_sf"/>
</dbReference>
<feature type="transmembrane region" description="Helical" evidence="7">
    <location>
        <begin position="268"/>
        <end position="290"/>
    </location>
</feature>
<dbReference type="GO" id="GO:0005886">
    <property type="term" value="C:plasma membrane"/>
    <property type="evidence" value="ECO:0007669"/>
    <property type="project" value="UniProtKB-SubCell"/>
</dbReference>
<evidence type="ECO:0000313" key="9">
    <source>
        <dbReference type="EMBL" id="ODM03094.1"/>
    </source>
</evidence>
<dbReference type="EMBL" id="MEHA01000017">
    <property type="protein sequence ID" value="ODR48414.1"/>
    <property type="molecule type" value="Genomic_DNA"/>
</dbReference>